<dbReference type="PANTHER" id="PTHR42760">
    <property type="entry name" value="SHORT-CHAIN DEHYDROGENASES/REDUCTASES FAMILY MEMBER"/>
    <property type="match status" value="1"/>
</dbReference>
<accession>A0A3A3G6K8</accession>
<organism evidence="2 3">
    <name type="scientific">Noviherbaspirillum sedimenti</name>
    <dbReference type="NCBI Taxonomy" id="2320865"/>
    <lineage>
        <taxon>Bacteria</taxon>
        <taxon>Pseudomonadati</taxon>
        <taxon>Pseudomonadota</taxon>
        <taxon>Betaproteobacteria</taxon>
        <taxon>Burkholderiales</taxon>
        <taxon>Oxalobacteraceae</taxon>
        <taxon>Noviherbaspirillum</taxon>
    </lineage>
</organism>
<dbReference type="GO" id="GO:0016616">
    <property type="term" value="F:oxidoreductase activity, acting on the CH-OH group of donors, NAD or NADP as acceptor"/>
    <property type="evidence" value="ECO:0007669"/>
    <property type="project" value="TreeGrafter"/>
</dbReference>
<dbReference type="PRINTS" id="PR00081">
    <property type="entry name" value="GDHRDH"/>
</dbReference>
<dbReference type="Proteomes" id="UP000266327">
    <property type="component" value="Unassembled WGS sequence"/>
</dbReference>
<dbReference type="InterPro" id="IPR020904">
    <property type="entry name" value="Sc_DH/Rdtase_CS"/>
</dbReference>
<evidence type="ECO:0000313" key="2">
    <source>
        <dbReference type="EMBL" id="RJG03464.1"/>
    </source>
</evidence>
<dbReference type="SUPFAM" id="SSF51735">
    <property type="entry name" value="NAD(P)-binding Rossmann-fold domains"/>
    <property type="match status" value="1"/>
</dbReference>
<sequence length="247" mass="25964">MSQSCIIVTGASRGIGAAIAESLARAGFMVGCLSRSGDLPHRQNASDEVRSRWLGAACDVTDASQVRAAIADIQARCNLPLAGLVNNAGVHMEGKSETLPLDEFDKVMQTNANSVLIGSQSVYPYLRESGGLIVNIGSFFDKMGVKRNLAYCASKAAVGAITRCLAVEWAPAGVRVMNIAPGYIVTDLNREAMSTGPLRAYLEKRIPGGEPGTADDVAGLVTLLFSMPGQFLSGETIYIDGAQSIAH</sequence>
<dbReference type="CDD" id="cd05233">
    <property type="entry name" value="SDR_c"/>
    <property type="match status" value="1"/>
</dbReference>
<dbReference type="RefSeq" id="WP_119786957.1">
    <property type="nucleotide sequence ID" value="NZ_QYUQ01000002.1"/>
</dbReference>
<dbReference type="EMBL" id="QYUQ01000002">
    <property type="protein sequence ID" value="RJG03464.1"/>
    <property type="molecule type" value="Genomic_DNA"/>
</dbReference>
<dbReference type="FunFam" id="3.40.50.720:FF:000084">
    <property type="entry name" value="Short-chain dehydrogenase reductase"/>
    <property type="match status" value="1"/>
</dbReference>
<gene>
    <name evidence="2" type="ORF">D3878_19230</name>
</gene>
<dbReference type="PROSITE" id="PS00061">
    <property type="entry name" value="ADH_SHORT"/>
    <property type="match status" value="1"/>
</dbReference>
<dbReference type="Gene3D" id="3.40.50.720">
    <property type="entry name" value="NAD(P)-binding Rossmann-like Domain"/>
    <property type="match status" value="1"/>
</dbReference>
<evidence type="ECO:0000313" key="3">
    <source>
        <dbReference type="Proteomes" id="UP000266327"/>
    </source>
</evidence>
<name>A0A3A3G6K8_9BURK</name>
<dbReference type="PRINTS" id="PR00080">
    <property type="entry name" value="SDRFAMILY"/>
</dbReference>
<comment type="caution">
    <text evidence="2">The sequence shown here is derived from an EMBL/GenBank/DDBJ whole genome shotgun (WGS) entry which is preliminary data.</text>
</comment>
<evidence type="ECO:0000256" key="1">
    <source>
        <dbReference type="ARBA" id="ARBA00006484"/>
    </source>
</evidence>
<reference evidence="3" key="1">
    <citation type="submission" date="2018-09" db="EMBL/GenBank/DDBJ databases">
        <authorList>
            <person name="Zhu H."/>
        </authorList>
    </citation>
    <scope>NUCLEOTIDE SEQUENCE [LARGE SCALE GENOMIC DNA]</scope>
    <source>
        <strain evidence="3">K1S02-23</strain>
    </source>
</reference>
<dbReference type="InterPro" id="IPR002347">
    <property type="entry name" value="SDR_fam"/>
</dbReference>
<keyword evidence="3" id="KW-1185">Reference proteome</keyword>
<protein>
    <submittedName>
        <fullName evidence="2">SDR family oxidoreductase</fullName>
    </submittedName>
</protein>
<dbReference type="OrthoDB" id="9803333at2"/>
<dbReference type="Pfam" id="PF13561">
    <property type="entry name" value="adh_short_C2"/>
    <property type="match status" value="1"/>
</dbReference>
<proteinExistence type="inferred from homology"/>
<dbReference type="InterPro" id="IPR036291">
    <property type="entry name" value="NAD(P)-bd_dom_sf"/>
</dbReference>
<dbReference type="AlphaFoldDB" id="A0A3A3G6K8"/>
<comment type="similarity">
    <text evidence="1">Belongs to the short-chain dehydrogenases/reductases (SDR) family.</text>
</comment>